<dbReference type="InterPro" id="IPR050327">
    <property type="entry name" value="Proton-linked_MCT"/>
</dbReference>
<feature type="transmembrane region" description="Helical" evidence="5">
    <location>
        <begin position="178"/>
        <end position="200"/>
    </location>
</feature>
<dbReference type="EMBL" id="JABEXW010001048">
    <property type="protein sequence ID" value="KAF4948534.1"/>
    <property type="molecule type" value="Genomic_DNA"/>
</dbReference>
<reference evidence="7" key="1">
    <citation type="journal article" date="2020" name="BMC Genomics">
        <title>Correction to: Identification and distribution of gene clusters required for synthesis of sphingolipid metabolism inhibitors in diverse species of the filamentous fungus Fusarium.</title>
        <authorList>
            <person name="Kim H.S."/>
            <person name="Lohmar J.M."/>
            <person name="Busman M."/>
            <person name="Brown D.W."/>
            <person name="Naumann T.A."/>
            <person name="Divon H.H."/>
            <person name="Lysoe E."/>
            <person name="Uhlig S."/>
            <person name="Proctor R.H."/>
        </authorList>
    </citation>
    <scope>NUCLEOTIDE SEQUENCE</scope>
    <source>
        <strain evidence="7">NRRL 20472</strain>
    </source>
</reference>
<feature type="transmembrane region" description="Helical" evidence="5">
    <location>
        <begin position="111"/>
        <end position="133"/>
    </location>
</feature>
<comment type="caution">
    <text evidence="7">The sequence shown here is derived from an EMBL/GenBank/DDBJ whole genome shotgun (WGS) entry which is preliminary data.</text>
</comment>
<dbReference type="AlphaFoldDB" id="A0A8H4SZE5"/>
<accession>A0A8H4SZE5</accession>
<dbReference type="InterPro" id="IPR020846">
    <property type="entry name" value="MFS_dom"/>
</dbReference>
<sequence length="442" mass="47509">MDLRFRVVPLTDPVLRCVSYHLILGQQADVLTTGFPQSIGTFQAYLQENQLSAYASRDIGWISGLYTALTLLLGIQAGPIVDRYSPMALAPIAVALMIPMFFILAECSEYWQFTLCLGLFGGIGGAFTSTIALSIVGKLFTRLRGLAIGAALTGSAFGGVIIPFMLRELFPRWGYAWTVRFLGILMTGLLIPGCLCYLPYMKMYDLHLRSQRTSATSEHSDASDARESLDESTEKPRSAPIISFSAFLSRPFAAIAAAFVFLEFVIFGVSGNLPTLSLRAGNPVETGYDLIAIINGVGCVGRIVSGLLGDRYGHCNILILATLLTAIGMAGSLLPFGTTRVNALYAFAAIWGMGSGFFSALIPACIGKTCEHKDYGQYLGTINFTVSFSLLITVPIGGQMLQELGGKALAGLYVGVLCLSSAAVYIARSFLLGSWVKLPERI</sequence>
<keyword evidence="3" id="KW-0325">Glycoprotein</keyword>
<dbReference type="GO" id="GO:0022857">
    <property type="term" value="F:transmembrane transporter activity"/>
    <property type="evidence" value="ECO:0007669"/>
    <property type="project" value="InterPro"/>
</dbReference>
<gene>
    <name evidence="7" type="ORF">FSARC_13706</name>
</gene>
<feature type="compositionally biased region" description="Basic and acidic residues" evidence="4">
    <location>
        <begin position="218"/>
        <end position="234"/>
    </location>
</feature>
<keyword evidence="5" id="KW-1133">Transmembrane helix</keyword>
<evidence type="ECO:0000313" key="8">
    <source>
        <dbReference type="Proteomes" id="UP000622797"/>
    </source>
</evidence>
<protein>
    <recommendedName>
        <fullName evidence="6">Major facilitator superfamily (MFS) profile domain-containing protein</fullName>
    </recommendedName>
</protein>
<dbReference type="GO" id="GO:0016020">
    <property type="term" value="C:membrane"/>
    <property type="evidence" value="ECO:0007669"/>
    <property type="project" value="UniProtKB-SubCell"/>
</dbReference>
<feature type="domain" description="Major facilitator superfamily (MFS) profile" evidence="6">
    <location>
        <begin position="249"/>
        <end position="442"/>
    </location>
</feature>
<feature type="transmembrane region" description="Helical" evidence="5">
    <location>
        <begin position="87"/>
        <end position="105"/>
    </location>
</feature>
<feature type="transmembrane region" description="Helical" evidence="5">
    <location>
        <begin position="145"/>
        <end position="166"/>
    </location>
</feature>
<dbReference type="SUPFAM" id="SSF103473">
    <property type="entry name" value="MFS general substrate transporter"/>
    <property type="match status" value="1"/>
</dbReference>
<feature type="transmembrane region" description="Helical" evidence="5">
    <location>
        <begin position="290"/>
        <end position="308"/>
    </location>
</feature>
<evidence type="ECO:0000256" key="4">
    <source>
        <dbReference type="SAM" id="MobiDB-lite"/>
    </source>
</evidence>
<name>A0A8H4SZE5_9HYPO</name>
<feature type="transmembrane region" description="Helical" evidence="5">
    <location>
        <begin position="315"/>
        <end position="337"/>
    </location>
</feature>
<evidence type="ECO:0000256" key="2">
    <source>
        <dbReference type="ARBA" id="ARBA00006727"/>
    </source>
</evidence>
<feature type="region of interest" description="Disordered" evidence="4">
    <location>
        <begin position="215"/>
        <end position="234"/>
    </location>
</feature>
<evidence type="ECO:0000256" key="5">
    <source>
        <dbReference type="SAM" id="Phobius"/>
    </source>
</evidence>
<feature type="transmembrane region" description="Helical" evidence="5">
    <location>
        <begin position="410"/>
        <end position="431"/>
    </location>
</feature>
<dbReference type="Proteomes" id="UP000622797">
    <property type="component" value="Unassembled WGS sequence"/>
</dbReference>
<feature type="transmembrane region" description="Helical" evidence="5">
    <location>
        <begin position="378"/>
        <end position="398"/>
    </location>
</feature>
<keyword evidence="8" id="KW-1185">Reference proteome</keyword>
<dbReference type="PANTHER" id="PTHR11360">
    <property type="entry name" value="MONOCARBOXYLATE TRANSPORTER"/>
    <property type="match status" value="1"/>
</dbReference>
<comment type="subcellular location">
    <subcellularLocation>
        <location evidence="1">Membrane</location>
        <topology evidence="1">Multi-pass membrane protein</topology>
    </subcellularLocation>
</comment>
<keyword evidence="5" id="KW-0812">Transmembrane</keyword>
<keyword evidence="5" id="KW-0472">Membrane</keyword>
<dbReference type="PROSITE" id="PS50850">
    <property type="entry name" value="MFS"/>
    <property type="match status" value="1"/>
</dbReference>
<evidence type="ECO:0000259" key="6">
    <source>
        <dbReference type="PROSITE" id="PS50850"/>
    </source>
</evidence>
<dbReference type="OrthoDB" id="6499973at2759"/>
<evidence type="ECO:0000256" key="1">
    <source>
        <dbReference type="ARBA" id="ARBA00004141"/>
    </source>
</evidence>
<evidence type="ECO:0000313" key="7">
    <source>
        <dbReference type="EMBL" id="KAF4948534.1"/>
    </source>
</evidence>
<evidence type="ECO:0000256" key="3">
    <source>
        <dbReference type="ARBA" id="ARBA00023180"/>
    </source>
</evidence>
<dbReference type="Gene3D" id="1.20.1250.20">
    <property type="entry name" value="MFS general substrate transporter like domains"/>
    <property type="match status" value="1"/>
</dbReference>
<comment type="similarity">
    <text evidence="2">Belongs to the major facilitator superfamily. Monocarboxylate porter (TC 2.A.1.13) family.</text>
</comment>
<dbReference type="InterPro" id="IPR036259">
    <property type="entry name" value="MFS_trans_sf"/>
</dbReference>
<proteinExistence type="inferred from homology"/>
<dbReference type="InterPro" id="IPR011701">
    <property type="entry name" value="MFS"/>
</dbReference>
<feature type="transmembrane region" description="Helical" evidence="5">
    <location>
        <begin position="252"/>
        <end position="270"/>
    </location>
</feature>
<feature type="transmembrane region" description="Helical" evidence="5">
    <location>
        <begin position="343"/>
        <end position="366"/>
    </location>
</feature>
<reference evidence="7" key="2">
    <citation type="submission" date="2020-05" db="EMBL/GenBank/DDBJ databases">
        <authorList>
            <person name="Kim H.-S."/>
            <person name="Proctor R.H."/>
            <person name="Brown D.W."/>
        </authorList>
    </citation>
    <scope>NUCLEOTIDE SEQUENCE</scope>
    <source>
        <strain evidence="7">NRRL 20472</strain>
    </source>
</reference>
<feature type="transmembrane region" description="Helical" evidence="5">
    <location>
        <begin position="59"/>
        <end position="75"/>
    </location>
</feature>
<dbReference type="PANTHER" id="PTHR11360:SF230">
    <property type="entry name" value="MONOCARBOXYLATE TRANSPORTER, PUTATIVE (AFU_ORTHOLOGUE AFUA_2G12790)-RELATED"/>
    <property type="match status" value="1"/>
</dbReference>
<organism evidence="7 8">
    <name type="scientific">Fusarium sarcochroum</name>
    <dbReference type="NCBI Taxonomy" id="1208366"/>
    <lineage>
        <taxon>Eukaryota</taxon>
        <taxon>Fungi</taxon>
        <taxon>Dikarya</taxon>
        <taxon>Ascomycota</taxon>
        <taxon>Pezizomycotina</taxon>
        <taxon>Sordariomycetes</taxon>
        <taxon>Hypocreomycetidae</taxon>
        <taxon>Hypocreales</taxon>
        <taxon>Nectriaceae</taxon>
        <taxon>Fusarium</taxon>
        <taxon>Fusarium lateritium species complex</taxon>
    </lineage>
</organism>
<dbReference type="Pfam" id="PF07690">
    <property type="entry name" value="MFS_1"/>
    <property type="match status" value="1"/>
</dbReference>